<dbReference type="CDD" id="cd00158">
    <property type="entry name" value="RHOD"/>
    <property type="match status" value="1"/>
</dbReference>
<dbReference type="RefSeq" id="WP_140740275.1">
    <property type="nucleotide sequence ID" value="NZ_RCZM01000003.1"/>
</dbReference>
<evidence type="ECO:0000313" key="3">
    <source>
        <dbReference type="Proteomes" id="UP000317722"/>
    </source>
</evidence>
<dbReference type="SUPFAM" id="SSF52821">
    <property type="entry name" value="Rhodanese/Cell cycle control phosphatase"/>
    <property type="match status" value="1"/>
</dbReference>
<dbReference type="PROSITE" id="PS50206">
    <property type="entry name" value="RHODANESE_3"/>
    <property type="match status" value="1"/>
</dbReference>
<evidence type="ECO:0000313" key="2">
    <source>
        <dbReference type="EMBL" id="TPG17214.1"/>
    </source>
</evidence>
<dbReference type="AlphaFoldDB" id="A0A502CX25"/>
<dbReference type="Pfam" id="PF00581">
    <property type="entry name" value="Rhodanese"/>
    <property type="match status" value="1"/>
</dbReference>
<proteinExistence type="predicted"/>
<reference evidence="2 3" key="1">
    <citation type="journal article" date="2019" name="Environ. Microbiol.">
        <title>Species interactions and distinct microbial communities in high Arctic permafrost affected cryosols are associated with the CH4 and CO2 gas fluxes.</title>
        <authorList>
            <person name="Altshuler I."/>
            <person name="Hamel J."/>
            <person name="Turney S."/>
            <person name="Magnuson E."/>
            <person name="Levesque R."/>
            <person name="Greer C."/>
            <person name="Whyte L.G."/>
        </authorList>
    </citation>
    <scope>NUCLEOTIDE SEQUENCE [LARGE SCALE GENOMIC DNA]</scope>
    <source>
        <strain evidence="2 3">S9.3A</strain>
    </source>
</reference>
<name>A0A502CX25_9MICO</name>
<dbReference type="InterPro" id="IPR001763">
    <property type="entry name" value="Rhodanese-like_dom"/>
</dbReference>
<dbReference type="Proteomes" id="UP000317722">
    <property type="component" value="Unassembled WGS sequence"/>
</dbReference>
<dbReference type="OrthoDB" id="9800872at2"/>
<protein>
    <submittedName>
        <fullName evidence="2">Rhodanese-like domain-containing protein</fullName>
    </submittedName>
</protein>
<feature type="domain" description="Rhodanese" evidence="1">
    <location>
        <begin position="11"/>
        <end position="100"/>
    </location>
</feature>
<dbReference type="InterPro" id="IPR036873">
    <property type="entry name" value="Rhodanese-like_dom_sf"/>
</dbReference>
<keyword evidence="3" id="KW-1185">Reference proteome</keyword>
<dbReference type="PANTHER" id="PTHR43031">
    <property type="entry name" value="FAD-DEPENDENT OXIDOREDUCTASE"/>
    <property type="match status" value="1"/>
</dbReference>
<comment type="caution">
    <text evidence="2">The sequence shown here is derived from an EMBL/GenBank/DDBJ whole genome shotgun (WGS) entry which is preliminary data.</text>
</comment>
<dbReference type="SMART" id="SM00450">
    <property type="entry name" value="RHOD"/>
    <property type="match status" value="1"/>
</dbReference>
<organism evidence="2 3">
    <name type="scientific">Pedococcus bigeumensis</name>
    <dbReference type="NCBI Taxonomy" id="433644"/>
    <lineage>
        <taxon>Bacteria</taxon>
        <taxon>Bacillati</taxon>
        <taxon>Actinomycetota</taxon>
        <taxon>Actinomycetes</taxon>
        <taxon>Micrococcales</taxon>
        <taxon>Intrasporangiaceae</taxon>
        <taxon>Pedococcus</taxon>
    </lineage>
</organism>
<dbReference type="PANTHER" id="PTHR43031:SF1">
    <property type="entry name" value="PYRIDINE NUCLEOTIDE-DISULPHIDE OXIDOREDUCTASE"/>
    <property type="match status" value="1"/>
</dbReference>
<dbReference type="InterPro" id="IPR050229">
    <property type="entry name" value="GlpE_sulfurtransferase"/>
</dbReference>
<gene>
    <name evidence="2" type="ORF">EAH86_10655</name>
</gene>
<sequence length="108" mass="11265">MSIPQVPVSDVHDHAVLLDVREQDEWDAGHAPGAVHIPLGELPSRLDELPDTDAGTLAVVCRGGGRSSRAVAWLSQQGFDVANLDGGMKAWQGAGKQLVADSGSATVK</sequence>
<dbReference type="EMBL" id="RCZM01000003">
    <property type="protein sequence ID" value="TPG17214.1"/>
    <property type="molecule type" value="Genomic_DNA"/>
</dbReference>
<evidence type="ECO:0000259" key="1">
    <source>
        <dbReference type="PROSITE" id="PS50206"/>
    </source>
</evidence>
<accession>A0A502CX25</accession>
<dbReference type="Gene3D" id="3.40.250.10">
    <property type="entry name" value="Rhodanese-like domain"/>
    <property type="match status" value="1"/>
</dbReference>